<evidence type="ECO:0000256" key="14">
    <source>
        <dbReference type="ARBA" id="ARBA00045720"/>
    </source>
</evidence>
<keyword evidence="8 15" id="KW-0812">Transmembrane</keyword>
<evidence type="ECO:0000256" key="10">
    <source>
        <dbReference type="ARBA" id="ARBA00022914"/>
    </source>
</evidence>
<sequence>MPKPKTGQGPLAVGGIAAILASACCLGPLVLITLGVSSAWIVNLTALEKYRPIFIGVALVALFFAWWRIYRPKAKSQPSTVCAISQVKETYKALFWIVSALVLVALAFPFLLPLFY</sequence>
<reference evidence="17" key="1">
    <citation type="journal article" date="2019" name="Int. J. Syst. Evol. Microbiol.">
        <title>The Global Catalogue of Microorganisms (GCM) 10K type strain sequencing project: providing services to taxonomists for standard genome sequencing and annotation.</title>
        <authorList>
            <consortium name="The Broad Institute Genomics Platform"/>
            <consortium name="The Broad Institute Genome Sequencing Center for Infectious Disease"/>
            <person name="Wu L."/>
            <person name="Ma J."/>
        </authorList>
    </citation>
    <scope>NUCLEOTIDE SEQUENCE [LARGE SCALE GENOMIC DNA]</scope>
    <source>
        <strain evidence="17">CECT 7698</strain>
    </source>
</reference>
<dbReference type="Pfam" id="PF02411">
    <property type="entry name" value="MerT"/>
    <property type="match status" value="1"/>
</dbReference>
<evidence type="ECO:0000256" key="9">
    <source>
        <dbReference type="ARBA" id="ARBA00022723"/>
    </source>
</evidence>
<gene>
    <name evidence="16" type="primary">merT</name>
    <name evidence="16" type="ORF">ACFOEV_15170</name>
</gene>
<keyword evidence="5" id="KW-0475">Mercuric resistance</keyword>
<evidence type="ECO:0000256" key="5">
    <source>
        <dbReference type="ARBA" id="ARBA00022466"/>
    </source>
</evidence>
<evidence type="ECO:0000256" key="1">
    <source>
        <dbReference type="ARBA" id="ARBA00004429"/>
    </source>
</evidence>
<dbReference type="Gene3D" id="1.10.287.910">
    <property type="entry name" value="bacterial mercury transporter, merf"/>
    <property type="match status" value="1"/>
</dbReference>
<dbReference type="EMBL" id="JBHRUG010000029">
    <property type="protein sequence ID" value="MFC3284940.1"/>
    <property type="molecule type" value="Genomic_DNA"/>
</dbReference>
<evidence type="ECO:0000256" key="11">
    <source>
        <dbReference type="ARBA" id="ARBA00022989"/>
    </source>
</evidence>
<evidence type="ECO:0000256" key="13">
    <source>
        <dbReference type="ARBA" id="ARBA00030934"/>
    </source>
</evidence>
<keyword evidence="6" id="KW-1003">Cell membrane</keyword>
<evidence type="ECO:0000313" key="17">
    <source>
        <dbReference type="Proteomes" id="UP001595579"/>
    </source>
</evidence>
<accession>A0ABV7LRM1</accession>
<comment type="function">
    <text evidence="14">Involved in mercury resistance. Probably transfers a mercuric ion from the periplasmic Hg(2+)-binding protein MerP to the cytoplasmic mercuric reductase MerA.</text>
</comment>
<dbReference type="InterPro" id="IPR003457">
    <property type="entry name" value="Transprt_MerT"/>
</dbReference>
<evidence type="ECO:0000256" key="8">
    <source>
        <dbReference type="ARBA" id="ARBA00022692"/>
    </source>
</evidence>
<comment type="similarity">
    <text evidence="2">Belongs to the MerT family.</text>
</comment>
<evidence type="ECO:0000313" key="16">
    <source>
        <dbReference type="EMBL" id="MFC3284940.1"/>
    </source>
</evidence>
<dbReference type="NCBIfam" id="NF010314">
    <property type="entry name" value="PRK13751.2"/>
    <property type="match status" value="1"/>
</dbReference>
<keyword evidence="7" id="KW-0997">Cell inner membrane</keyword>
<proteinExistence type="inferred from homology"/>
<dbReference type="Proteomes" id="UP001595579">
    <property type="component" value="Unassembled WGS sequence"/>
</dbReference>
<name>A0ABV7LRM1_9GAMM</name>
<evidence type="ECO:0000256" key="12">
    <source>
        <dbReference type="ARBA" id="ARBA00023136"/>
    </source>
</evidence>
<feature type="transmembrane region" description="Helical" evidence="15">
    <location>
        <begin position="12"/>
        <end position="41"/>
    </location>
</feature>
<evidence type="ECO:0000256" key="7">
    <source>
        <dbReference type="ARBA" id="ARBA00022519"/>
    </source>
</evidence>
<keyword evidence="12 15" id="KW-0472">Membrane</keyword>
<keyword evidence="4" id="KW-0813">Transport</keyword>
<keyword evidence="10" id="KW-0476">Mercury</keyword>
<evidence type="ECO:0000256" key="4">
    <source>
        <dbReference type="ARBA" id="ARBA00022448"/>
    </source>
</evidence>
<organism evidence="16 17">
    <name type="scientific">Litchfieldella rifensis</name>
    <dbReference type="NCBI Taxonomy" id="762643"/>
    <lineage>
        <taxon>Bacteria</taxon>
        <taxon>Pseudomonadati</taxon>
        <taxon>Pseudomonadota</taxon>
        <taxon>Gammaproteobacteria</taxon>
        <taxon>Oceanospirillales</taxon>
        <taxon>Halomonadaceae</taxon>
        <taxon>Litchfieldella</taxon>
    </lineage>
</organism>
<keyword evidence="17" id="KW-1185">Reference proteome</keyword>
<evidence type="ECO:0000256" key="3">
    <source>
        <dbReference type="ARBA" id="ARBA00017053"/>
    </source>
</evidence>
<feature type="transmembrane region" description="Helical" evidence="15">
    <location>
        <begin position="53"/>
        <end position="70"/>
    </location>
</feature>
<evidence type="ECO:0000256" key="15">
    <source>
        <dbReference type="SAM" id="Phobius"/>
    </source>
</evidence>
<dbReference type="RefSeq" id="WP_386775401.1">
    <property type="nucleotide sequence ID" value="NZ_JBHRUG010000029.1"/>
</dbReference>
<feature type="transmembrane region" description="Helical" evidence="15">
    <location>
        <begin position="93"/>
        <end position="115"/>
    </location>
</feature>
<dbReference type="PROSITE" id="PS51257">
    <property type="entry name" value="PROKAR_LIPOPROTEIN"/>
    <property type="match status" value="1"/>
</dbReference>
<protein>
    <recommendedName>
        <fullName evidence="3">Mercuric transport protein MerT</fullName>
    </recommendedName>
    <alternativeName>
        <fullName evidence="13">Mercury ion transport protein</fullName>
    </alternativeName>
</protein>
<keyword evidence="9" id="KW-0479">Metal-binding</keyword>
<evidence type="ECO:0000256" key="2">
    <source>
        <dbReference type="ARBA" id="ARBA00008224"/>
    </source>
</evidence>
<evidence type="ECO:0000256" key="6">
    <source>
        <dbReference type="ARBA" id="ARBA00022475"/>
    </source>
</evidence>
<comment type="subcellular location">
    <subcellularLocation>
        <location evidence="1">Cell inner membrane</location>
        <topology evidence="1">Multi-pass membrane protein</topology>
    </subcellularLocation>
</comment>
<comment type="caution">
    <text evidence="16">The sequence shown here is derived from an EMBL/GenBank/DDBJ whole genome shotgun (WGS) entry which is preliminary data.</text>
</comment>
<keyword evidence="11 15" id="KW-1133">Transmembrane helix</keyword>